<evidence type="ECO:0000259" key="7">
    <source>
        <dbReference type="PROSITE" id="PS50815"/>
    </source>
</evidence>
<evidence type="ECO:0000256" key="5">
    <source>
        <dbReference type="ARBA" id="ARBA00023254"/>
    </source>
</evidence>
<proteinExistence type="predicted"/>
<dbReference type="InterPro" id="IPR036570">
    <property type="entry name" value="HORMA_dom_sf"/>
</dbReference>
<dbReference type="HOGENOM" id="CLU_1001986_0_0_1"/>
<dbReference type="PANTHER" id="PTHR48225:SF7">
    <property type="entry name" value="MEIOSIS-SPECIFIC PROTEIN HOP1"/>
    <property type="match status" value="1"/>
</dbReference>
<dbReference type="AlphaFoldDB" id="E3LKG4"/>
<feature type="domain" description="HORMA" evidence="7">
    <location>
        <begin position="22"/>
        <end position="234"/>
    </location>
</feature>
<keyword evidence="9" id="KW-1185">Reference proteome</keyword>
<evidence type="ECO:0000256" key="4">
    <source>
        <dbReference type="ARBA" id="ARBA00023242"/>
    </source>
</evidence>
<dbReference type="eggNOG" id="KOG4652">
    <property type="taxonomic scope" value="Eukaryota"/>
</dbReference>
<accession>E3LKG4</accession>
<evidence type="ECO:0000256" key="3">
    <source>
        <dbReference type="ARBA" id="ARBA00022454"/>
    </source>
</evidence>
<dbReference type="InParanoid" id="E3LKG4"/>
<feature type="compositionally biased region" description="Low complexity" evidence="6">
    <location>
        <begin position="259"/>
        <end position="270"/>
    </location>
</feature>
<reference evidence="8" key="1">
    <citation type="submission" date="2007-07" db="EMBL/GenBank/DDBJ databases">
        <title>PCAP assembly of the Caenorhabditis remanei genome.</title>
        <authorList>
            <consortium name="The Caenorhabditis remanei Sequencing Consortium"/>
            <person name="Wilson R.K."/>
        </authorList>
    </citation>
    <scope>NUCLEOTIDE SEQUENCE [LARGE SCALE GENOMIC DNA]</scope>
    <source>
        <strain evidence="8">PB4641</strain>
    </source>
</reference>
<evidence type="ECO:0000256" key="1">
    <source>
        <dbReference type="ARBA" id="ARBA00004123"/>
    </source>
</evidence>
<dbReference type="GO" id="GO:0005634">
    <property type="term" value="C:nucleus"/>
    <property type="evidence" value="ECO:0007669"/>
    <property type="project" value="UniProtKB-SubCell"/>
</dbReference>
<name>E3LKG4_CAERE</name>
<protein>
    <recommendedName>
        <fullName evidence="7">HORMA domain-containing protein</fullName>
    </recommendedName>
</protein>
<dbReference type="OrthoDB" id="1928087at2759"/>
<dbReference type="Proteomes" id="UP000008281">
    <property type="component" value="Unassembled WGS sequence"/>
</dbReference>
<dbReference type="PANTHER" id="PTHR48225">
    <property type="entry name" value="HORMA DOMAIN-CONTAINING PROTEIN 1"/>
    <property type="match status" value="1"/>
</dbReference>
<dbReference type="SUPFAM" id="SSF56019">
    <property type="entry name" value="The spindle assembly checkpoint protein mad2"/>
    <property type="match status" value="1"/>
</dbReference>
<evidence type="ECO:0000313" key="9">
    <source>
        <dbReference type="Proteomes" id="UP000008281"/>
    </source>
</evidence>
<dbReference type="EMBL" id="DS268410">
    <property type="protein sequence ID" value="EFO99940.1"/>
    <property type="molecule type" value="Genomic_DNA"/>
</dbReference>
<dbReference type="InterPro" id="IPR003511">
    <property type="entry name" value="HORMA_dom"/>
</dbReference>
<dbReference type="GO" id="GO:0005694">
    <property type="term" value="C:chromosome"/>
    <property type="evidence" value="ECO:0007669"/>
    <property type="project" value="UniProtKB-SubCell"/>
</dbReference>
<evidence type="ECO:0000256" key="6">
    <source>
        <dbReference type="SAM" id="MobiDB-lite"/>
    </source>
</evidence>
<dbReference type="InterPro" id="IPR051294">
    <property type="entry name" value="HORMA_MeioticProgression"/>
</dbReference>
<dbReference type="STRING" id="31234.E3LKG4"/>
<evidence type="ECO:0000256" key="2">
    <source>
        <dbReference type="ARBA" id="ARBA00004286"/>
    </source>
</evidence>
<comment type="subcellular location">
    <subcellularLocation>
        <location evidence="2">Chromosome</location>
    </subcellularLocation>
    <subcellularLocation>
        <location evidence="1">Nucleus</location>
    </subcellularLocation>
</comment>
<keyword evidence="4" id="KW-0539">Nucleus</keyword>
<organism evidence="9">
    <name type="scientific">Caenorhabditis remanei</name>
    <name type="common">Caenorhabditis vulgaris</name>
    <dbReference type="NCBI Taxonomy" id="31234"/>
    <lineage>
        <taxon>Eukaryota</taxon>
        <taxon>Metazoa</taxon>
        <taxon>Ecdysozoa</taxon>
        <taxon>Nematoda</taxon>
        <taxon>Chromadorea</taxon>
        <taxon>Rhabditida</taxon>
        <taxon>Rhabditina</taxon>
        <taxon>Rhabditomorpha</taxon>
        <taxon>Rhabditoidea</taxon>
        <taxon>Rhabditidae</taxon>
        <taxon>Peloderinae</taxon>
        <taxon>Caenorhabditis</taxon>
    </lineage>
</organism>
<sequence>MSSLDNTNETGDKSADSVINPKSLYFSTENPSDTVTSSRIMARAVFLAFSEILRRRAILPKDYFAKTNITSKFSSRMLSSSGRAIKEKYLKELSLVISNEKDDKEAIEVHSMKFQYLKNGGVAAHYSTKNQKGRPTTRKRLPKIDQIGNTNNETIHDQLMGIINSIKKITKENLSPLPNDFAVNFRVQYTDNAPTDYKIDGFAHSDVFYSLPKNIQSAKIGNLRSDYHEVFLDCSSVFMKEKFFKMPICSPKSTVRKQPSPSETPSSLSLGTKFMNEL</sequence>
<keyword evidence="3" id="KW-0158">Chromosome</keyword>
<dbReference type="PROSITE" id="PS50815">
    <property type="entry name" value="HORMA"/>
    <property type="match status" value="1"/>
</dbReference>
<dbReference type="Pfam" id="PF02301">
    <property type="entry name" value="HORMA"/>
    <property type="match status" value="1"/>
</dbReference>
<gene>
    <name evidence="8" type="ORF">CRE_18795</name>
</gene>
<keyword evidence="5" id="KW-0469">Meiosis</keyword>
<dbReference type="Gene3D" id="3.30.900.10">
    <property type="entry name" value="HORMA domain"/>
    <property type="match status" value="1"/>
</dbReference>
<evidence type="ECO:0000313" key="8">
    <source>
        <dbReference type="EMBL" id="EFO99940.1"/>
    </source>
</evidence>
<dbReference type="GO" id="GO:0051321">
    <property type="term" value="P:meiotic cell cycle"/>
    <property type="evidence" value="ECO:0007669"/>
    <property type="project" value="UniProtKB-KW"/>
</dbReference>
<feature type="region of interest" description="Disordered" evidence="6">
    <location>
        <begin position="252"/>
        <end position="278"/>
    </location>
</feature>